<evidence type="ECO:0000313" key="3">
    <source>
        <dbReference type="Proteomes" id="UP000265848"/>
    </source>
</evidence>
<dbReference type="Proteomes" id="UP000265848">
    <property type="component" value="Unassembled WGS sequence"/>
</dbReference>
<reference evidence="2 3" key="1">
    <citation type="submission" date="2018-08" db="EMBL/GenBank/DDBJ databases">
        <title>Pseudooceanicola sediminis CY03 in the family Rhodobacteracea.</title>
        <authorList>
            <person name="Zhang Y.-J."/>
        </authorList>
    </citation>
    <scope>NUCLEOTIDE SEQUENCE [LARGE SCALE GENOMIC DNA]</scope>
    <source>
        <strain evidence="2 3">CY03</strain>
    </source>
</reference>
<dbReference type="EMBL" id="QWJJ01000007">
    <property type="protein sequence ID" value="RII38994.1"/>
    <property type="molecule type" value="Genomic_DNA"/>
</dbReference>
<gene>
    <name evidence="2" type="ORF">DL237_09965</name>
</gene>
<feature type="region of interest" description="Disordered" evidence="1">
    <location>
        <begin position="81"/>
        <end position="124"/>
    </location>
</feature>
<dbReference type="OrthoDB" id="7693149at2"/>
<accession>A0A399J175</accession>
<dbReference type="RefSeq" id="WP_119398904.1">
    <property type="nucleotide sequence ID" value="NZ_QWJJ01000007.1"/>
</dbReference>
<evidence type="ECO:0000313" key="2">
    <source>
        <dbReference type="EMBL" id="RII38994.1"/>
    </source>
</evidence>
<comment type="caution">
    <text evidence="2">The sequence shown here is derived from an EMBL/GenBank/DDBJ whole genome shotgun (WGS) entry which is preliminary data.</text>
</comment>
<proteinExistence type="predicted"/>
<keyword evidence="3" id="KW-1185">Reference proteome</keyword>
<protein>
    <submittedName>
        <fullName evidence="2">Uncharacterized protein</fullName>
    </submittedName>
</protein>
<evidence type="ECO:0000256" key="1">
    <source>
        <dbReference type="SAM" id="MobiDB-lite"/>
    </source>
</evidence>
<sequence length="124" mass="12538">MMTPVQFRQHSGKYNRGEVAGFLPQRAAQLIASGVAVAYRAPTKAVAASADPEAMALAQAAQDVARRAADLDAREAALAARESALAKPADTGKTDAATKPVTGSEAGSPPAQGGKTAAKPEPKA</sequence>
<organism evidence="2 3">
    <name type="scientific">Pseudooceanicola sediminis</name>
    <dbReference type="NCBI Taxonomy" id="2211117"/>
    <lineage>
        <taxon>Bacteria</taxon>
        <taxon>Pseudomonadati</taxon>
        <taxon>Pseudomonadota</taxon>
        <taxon>Alphaproteobacteria</taxon>
        <taxon>Rhodobacterales</taxon>
        <taxon>Paracoccaceae</taxon>
        <taxon>Pseudooceanicola</taxon>
    </lineage>
</organism>
<dbReference type="AlphaFoldDB" id="A0A399J175"/>
<name>A0A399J175_9RHOB</name>